<evidence type="ECO:0000313" key="2">
    <source>
        <dbReference type="EMBL" id="MBB2158783.1"/>
    </source>
</evidence>
<evidence type="ECO:0000256" key="1">
    <source>
        <dbReference type="SAM" id="Phobius"/>
    </source>
</evidence>
<comment type="caution">
    <text evidence="2">The sequence shown here is derived from an EMBL/GenBank/DDBJ whole genome shotgun (WGS) entry which is preliminary data.</text>
</comment>
<gene>
    <name evidence="2" type="ORF">HLH48_01080</name>
</gene>
<keyword evidence="1" id="KW-0812">Transmembrane</keyword>
<keyword evidence="2" id="KW-0969">Cilium</keyword>
<feature type="transmembrane region" description="Helical" evidence="1">
    <location>
        <begin position="183"/>
        <end position="206"/>
    </location>
</feature>
<feature type="transmembrane region" description="Helical" evidence="1">
    <location>
        <begin position="42"/>
        <end position="62"/>
    </location>
</feature>
<feature type="transmembrane region" description="Helical" evidence="1">
    <location>
        <begin position="134"/>
        <end position="163"/>
    </location>
</feature>
<name>A0A7W4I9J6_9PROT</name>
<dbReference type="AlphaFoldDB" id="A0A7W4I9J6"/>
<feature type="transmembrane region" description="Helical" evidence="1">
    <location>
        <begin position="7"/>
        <end position="30"/>
    </location>
</feature>
<organism evidence="2 3">
    <name type="scientific">Gluconacetobacter sacchari</name>
    <dbReference type="NCBI Taxonomy" id="92759"/>
    <lineage>
        <taxon>Bacteria</taxon>
        <taxon>Pseudomonadati</taxon>
        <taxon>Pseudomonadota</taxon>
        <taxon>Alphaproteobacteria</taxon>
        <taxon>Acetobacterales</taxon>
        <taxon>Acetobacteraceae</taxon>
        <taxon>Gluconacetobacter</taxon>
    </lineage>
</organism>
<keyword evidence="1" id="KW-1133">Transmembrane helix</keyword>
<proteinExistence type="predicted"/>
<dbReference type="EMBL" id="JABEQJ010000001">
    <property type="protein sequence ID" value="MBB2158783.1"/>
    <property type="molecule type" value="Genomic_DNA"/>
</dbReference>
<sequence length="361" mass="39050">MTQPTTYLLRIVLFLTAVVLVAGFLGPMLYAAFFNNPVLDGLILAILAFGIAWNIRMVLRLIPEVRWVETLRQPRDGLAQPTPPRLLAPMASMLATRNRADRLVLSTPAMQSMLDSLSSRLDEGRELSRYMTGLLIFLGLLGTFYGLLLTVGSIADVIGSLSVGSGDLNAMFDQLKTGLAKPLHGMGTAFSGSMFGLASALVLGFLDLTAGQAQNRFFNELEEWLAGLTRIGSALGTGDGTDAGIPVYVQALLEQTAENLEKLQALIARGEEGRHQQQALLVSLNDRIGVMTETMRASHGLMQRMVEDSGQQQLRGIEAQLTRILSDMEQGRTQIATDIRGDLRLLTRTIAAATPAAARAP</sequence>
<dbReference type="RefSeq" id="WP_182995641.1">
    <property type="nucleotide sequence ID" value="NZ_JABEQJ010000001.1"/>
</dbReference>
<reference evidence="2 3" key="1">
    <citation type="submission" date="2020-04" db="EMBL/GenBank/DDBJ databases">
        <title>Description of novel Gluconacetobacter.</title>
        <authorList>
            <person name="Sombolestani A."/>
        </authorList>
    </citation>
    <scope>NUCLEOTIDE SEQUENCE [LARGE SCALE GENOMIC DNA]</scope>
    <source>
        <strain evidence="2 3">LMG 19747</strain>
    </source>
</reference>
<keyword evidence="2" id="KW-0282">Flagellum</keyword>
<dbReference type="Proteomes" id="UP000589085">
    <property type="component" value="Unassembled WGS sequence"/>
</dbReference>
<protein>
    <submittedName>
        <fullName evidence="2">Flagellar motor protein MotA</fullName>
    </submittedName>
</protein>
<accession>A0A7W4I9J6</accession>
<evidence type="ECO:0000313" key="3">
    <source>
        <dbReference type="Proteomes" id="UP000589085"/>
    </source>
</evidence>
<keyword evidence="1" id="KW-0472">Membrane</keyword>
<keyword evidence="2" id="KW-0966">Cell projection</keyword>